<dbReference type="EMBL" id="JACOPE010000001">
    <property type="protein sequence ID" value="MBC5684196.1"/>
    <property type="molecule type" value="Genomic_DNA"/>
</dbReference>
<dbReference type="InterPro" id="IPR001927">
    <property type="entry name" value="Na/Gal_symport"/>
</dbReference>
<sequence length="449" mass="48925">MEERKYLKWYNKVGYGIGDVAANCSYGLVTSFVLIYLTNTVGLNAGIVGTLIMASKLLDGISDIIFGMIIDRTKTKMGKARPWMFGAQFGVSITMIMLFAIPDMGANMQYVYFFIVYTLMNVIFYTASNIAYSSLTSLTTKNSNERVQLGSIRFIFSLLTNLVVATATVGLVEAFGGGAKGWKTVAIIFSVAALIINTISVFSIKELPEEELLGEKKIQEKVSLAAGIKVIVKNKYYLMILAIYVLYYGMMGVTQTVGIYYMTYVFEQPSLLGTFTLATLLPMIIVLAVTPALVKKKGMYKIINLGYDGAILFRGLFMVFAFMANKALMLITLLLNGFCTGPLVGSLNALISESSDYTYRTQKQRLDGMMFSCSSFGIKVGGGIGTAAAGWLLAAGGFDGQAAVQAASAVNMIKVSYAVVPFAVVVFMKLLVKALKVEEANKNWDAEHK</sequence>
<reference evidence="2 3" key="1">
    <citation type="submission" date="2020-08" db="EMBL/GenBank/DDBJ databases">
        <title>Genome public.</title>
        <authorList>
            <person name="Liu C."/>
            <person name="Sun Q."/>
        </authorList>
    </citation>
    <scope>NUCLEOTIDE SEQUENCE [LARGE SCALE GENOMIC DNA]</scope>
    <source>
        <strain evidence="2 3">NSJ-13</strain>
    </source>
</reference>
<accession>A0ABR7GBS6</accession>
<keyword evidence="1" id="KW-0812">Transmembrane</keyword>
<dbReference type="PANTHER" id="PTHR11328">
    <property type="entry name" value="MAJOR FACILITATOR SUPERFAMILY DOMAIN-CONTAINING PROTEIN"/>
    <property type="match status" value="1"/>
</dbReference>
<gene>
    <name evidence="2" type="ORF">H8S40_11605</name>
</gene>
<feature type="transmembrane region" description="Helical" evidence="1">
    <location>
        <begin position="110"/>
        <end position="132"/>
    </location>
</feature>
<evidence type="ECO:0000313" key="3">
    <source>
        <dbReference type="Proteomes" id="UP000631576"/>
    </source>
</evidence>
<keyword evidence="1" id="KW-0472">Membrane</keyword>
<dbReference type="NCBIfam" id="TIGR00792">
    <property type="entry name" value="gph"/>
    <property type="match status" value="1"/>
</dbReference>
<keyword evidence="3" id="KW-1185">Reference proteome</keyword>
<dbReference type="Gene3D" id="1.20.1250.20">
    <property type="entry name" value="MFS general substrate transporter like domains"/>
    <property type="match status" value="2"/>
</dbReference>
<feature type="transmembrane region" description="Helical" evidence="1">
    <location>
        <begin position="20"/>
        <end position="39"/>
    </location>
</feature>
<dbReference type="InterPro" id="IPR039672">
    <property type="entry name" value="MFS_2"/>
</dbReference>
<dbReference type="InterPro" id="IPR036259">
    <property type="entry name" value="MFS_trans_sf"/>
</dbReference>
<organism evidence="2 3">
    <name type="scientific">Ruminococcus hominis</name>
    <dbReference type="NCBI Taxonomy" id="2763065"/>
    <lineage>
        <taxon>Bacteria</taxon>
        <taxon>Bacillati</taxon>
        <taxon>Bacillota</taxon>
        <taxon>Clostridia</taxon>
        <taxon>Eubacteriales</taxon>
        <taxon>Oscillospiraceae</taxon>
        <taxon>Ruminococcus</taxon>
    </lineage>
</organism>
<evidence type="ECO:0000313" key="2">
    <source>
        <dbReference type="EMBL" id="MBC5684196.1"/>
    </source>
</evidence>
<feature type="transmembrane region" description="Helical" evidence="1">
    <location>
        <begin position="274"/>
        <end position="293"/>
    </location>
</feature>
<dbReference type="PANTHER" id="PTHR11328:SF24">
    <property type="entry name" value="MAJOR FACILITATOR SUPERFAMILY (MFS) PROFILE DOMAIN-CONTAINING PROTEIN"/>
    <property type="match status" value="1"/>
</dbReference>
<feature type="transmembrane region" description="Helical" evidence="1">
    <location>
        <begin position="236"/>
        <end position="262"/>
    </location>
</feature>
<feature type="transmembrane region" description="Helical" evidence="1">
    <location>
        <begin position="152"/>
        <end position="172"/>
    </location>
</feature>
<feature type="transmembrane region" description="Helical" evidence="1">
    <location>
        <begin position="371"/>
        <end position="395"/>
    </location>
</feature>
<protein>
    <submittedName>
        <fullName evidence="2">MFS transporter</fullName>
    </submittedName>
</protein>
<dbReference type="Proteomes" id="UP000631576">
    <property type="component" value="Unassembled WGS sequence"/>
</dbReference>
<proteinExistence type="predicted"/>
<feature type="transmembrane region" description="Helical" evidence="1">
    <location>
        <begin position="330"/>
        <end position="351"/>
    </location>
</feature>
<feature type="transmembrane region" description="Helical" evidence="1">
    <location>
        <begin position="305"/>
        <end position="324"/>
    </location>
</feature>
<feature type="transmembrane region" description="Helical" evidence="1">
    <location>
        <begin position="415"/>
        <end position="432"/>
    </location>
</feature>
<dbReference type="SUPFAM" id="SSF103473">
    <property type="entry name" value="MFS general substrate transporter"/>
    <property type="match status" value="1"/>
</dbReference>
<name>A0ABR7GBS6_9FIRM</name>
<feature type="transmembrane region" description="Helical" evidence="1">
    <location>
        <begin position="184"/>
        <end position="204"/>
    </location>
</feature>
<comment type="caution">
    <text evidence="2">The sequence shown here is derived from an EMBL/GenBank/DDBJ whole genome shotgun (WGS) entry which is preliminary data.</text>
</comment>
<feature type="transmembrane region" description="Helical" evidence="1">
    <location>
        <begin position="82"/>
        <end position="104"/>
    </location>
</feature>
<dbReference type="RefSeq" id="WP_117990446.1">
    <property type="nucleotide sequence ID" value="NZ_JACOPE010000001.1"/>
</dbReference>
<evidence type="ECO:0000256" key="1">
    <source>
        <dbReference type="SAM" id="Phobius"/>
    </source>
</evidence>
<keyword evidence="1" id="KW-1133">Transmembrane helix</keyword>
<feature type="transmembrane region" description="Helical" evidence="1">
    <location>
        <begin position="45"/>
        <end position="70"/>
    </location>
</feature>
<dbReference type="Pfam" id="PF13347">
    <property type="entry name" value="MFS_2"/>
    <property type="match status" value="1"/>
</dbReference>